<dbReference type="Proteomes" id="UP000215595">
    <property type="component" value="Unassembled WGS sequence"/>
</dbReference>
<evidence type="ECO:0000313" key="2">
    <source>
        <dbReference type="EMBL" id="OYX34422.1"/>
    </source>
</evidence>
<sequence length="222" mass="24141">MASHPYISGPGNIAQAITLLKRNFPATVTSETIKRFNLASNNESYVINALQFIGVIDAEGKRTEAGQHVFTLHDEKAFQPAFADLVRAAYHDLFDLRGEDAWSLNRNELIGYFRSADKTSEIIGARQAGVFKVLAAVAGFGDVVEQVAPRKPTNERASTRKVVASKREPKSPSQQSVEAAAPSKGGKEISLGVRIEINLPAGASRENYDDIFQSIRANLLNG</sequence>
<dbReference type="InterPro" id="IPR035235">
    <property type="entry name" value="DUF5343"/>
</dbReference>
<protein>
    <recommendedName>
        <fullName evidence="4">DUF5343 domain-containing protein</fullName>
    </recommendedName>
</protein>
<dbReference type="EMBL" id="NCEB01000009">
    <property type="protein sequence ID" value="OYX34422.1"/>
    <property type="molecule type" value="Genomic_DNA"/>
</dbReference>
<accession>A0A258FRN1</accession>
<dbReference type="Pfam" id="PF17278">
    <property type="entry name" value="DUF5343"/>
    <property type="match status" value="1"/>
</dbReference>
<evidence type="ECO:0000313" key="3">
    <source>
        <dbReference type="Proteomes" id="UP000215595"/>
    </source>
</evidence>
<evidence type="ECO:0008006" key="4">
    <source>
        <dbReference type="Google" id="ProtNLM"/>
    </source>
</evidence>
<dbReference type="AlphaFoldDB" id="A0A258FRN1"/>
<evidence type="ECO:0000256" key="1">
    <source>
        <dbReference type="SAM" id="MobiDB-lite"/>
    </source>
</evidence>
<name>A0A258FRN1_9CAUL</name>
<feature type="region of interest" description="Disordered" evidence="1">
    <location>
        <begin position="150"/>
        <end position="185"/>
    </location>
</feature>
<comment type="caution">
    <text evidence="2">The sequence shown here is derived from an EMBL/GenBank/DDBJ whole genome shotgun (WGS) entry which is preliminary data.</text>
</comment>
<organism evidence="2 3">
    <name type="scientific">Brevundimonas subvibrioides</name>
    <dbReference type="NCBI Taxonomy" id="74313"/>
    <lineage>
        <taxon>Bacteria</taxon>
        <taxon>Pseudomonadati</taxon>
        <taxon>Pseudomonadota</taxon>
        <taxon>Alphaproteobacteria</taxon>
        <taxon>Caulobacterales</taxon>
        <taxon>Caulobacteraceae</taxon>
        <taxon>Brevundimonas</taxon>
    </lineage>
</organism>
<gene>
    <name evidence="2" type="ORF">B7Z01_06155</name>
</gene>
<reference evidence="2 3" key="1">
    <citation type="submission" date="2017-03" db="EMBL/GenBank/DDBJ databases">
        <title>Lifting the veil on microbial sulfur biogeochemistry in mining wastewaters.</title>
        <authorList>
            <person name="Kantor R.S."/>
            <person name="Colenbrander Nelson T."/>
            <person name="Marshall S."/>
            <person name="Bennett D."/>
            <person name="Apte S."/>
            <person name="Camacho D."/>
            <person name="Thomas B.C."/>
            <person name="Warren L.A."/>
            <person name="Banfield J.F."/>
        </authorList>
    </citation>
    <scope>NUCLEOTIDE SEQUENCE [LARGE SCALE GENOMIC DNA]</scope>
    <source>
        <strain evidence="2">32-69-9</strain>
    </source>
</reference>
<proteinExistence type="predicted"/>